<feature type="transmembrane region" description="Helical" evidence="9">
    <location>
        <begin position="321"/>
        <end position="350"/>
    </location>
</feature>
<dbReference type="GO" id="GO:0005886">
    <property type="term" value="C:plasma membrane"/>
    <property type="evidence" value="ECO:0007669"/>
    <property type="project" value="UniProtKB-SubCell"/>
</dbReference>
<feature type="compositionally biased region" description="Low complexity" evidence="8">
    <location>
        <begin position="58"/>
        <end position="68"/>
    </location>
</feature>
<keyword evidence="5 9" id="KW-0812">Transmembrane</keyword>
<evidence type="ECO:0000256" key="7">
    <source>
        <dbReference type="ARBA" id="ARBA00023136"/>
    </source>
</evidence>
<feature type="transmembrane region" description="Helical" evidence="9">
    <location>
        <begin position="392"/>
        <end position="418"/>
    </location>
</feature>
<proteinExistence type="inferred from homology"/>
<dbReference type="PANTHER" id="PTHR21716:SF53">
    <property type="entry name" value="PERMEASE PERM-RELATED"/>
    <property type="match status" value="1"/>
</dbReference>
<protein>
    <submittedName>
        <fullName evidence="10">AI-2E family transporter</fullName>
    </submittedName>
</protein>
<feature type="region of interest" description="Disordered" evidence="8">
    <location>
        <begin position="433"/>
        <end position="454"/>
    </location>
</feature>
<dbReference type="PANTHER" id="PTHR21716">
    <property type="entry name" value="TRANSMEMBRANE PROTEIN"/>
    <property type="match status" value="1"/>
</dbReference>
<comment type="subcellular location">
    <subcellularLocation>
        <location evidence="1">Cell membrane</location>
        <topology evidence="1">Multi-pass membrane protein</topology>
    </subcellularLocation>
</comment>
<keyword evidence="7 9" id="KW-0472">Membrane</keyword>
<feature type="region of interest" description="Disordered" evidence="8">
    <location>
        <begin position="48"/>
        <end position="68"/>
    </location>
</feature>
<dbReference type="InterPro" id="IPR002549">
    <property type="entry name" value="AI-2E-like"/>
</dbReference>
<keyword evidence="6 9" id="KW-1133">Transmembrane helix</keyword>
<dbReference type="Proteomes" id="UP000431092">
    <property type="component" value="Unassembled WGS sequence"/>
</dbReference>
<evidence type="ECO:0000256" key="8">
    <source>
        <dbReference type="SAM" id="MobiDB-lite"/>
    </source>
</evidence>
<dbReference type="GO" id="GO:0055085">
    <property type="term" value="P:transmembrane transport"/>
    <property type="evidence" value="ECO:0007669"/>
    <property type="project" value="TreeGrafter"/>
</dbReference>
<dbReference type="EMBL" id="WLVL01000019">
    <property type="protein sequence ID" value="MTB71450.1"/>
    <property type="molecule type" value="Genomic_DNA"/>
</dbReference>
<evidence type="ECO:0000256" key="4">
    <source>
        <dbReference type="ARBA" id="ARBA00022475"/>
    </source>
</evidence>
<keyword evidence="11" id="KW-1185">Reference proteome</keyword>
<accession>A0A6I3IN83</accession>
<feature type="transmembrane region" description="Helical" evidence="9">
    <location>
        <begin position="238"/>
        <end position="257"/>
    </location>
</feature>
<name>A0A6I3IN83_9MICO</name>
<evidence type="ECO:0000256" key="3">
    <source>
        <dbReference type="ARBA" id="ARBA00022448"/>
    </source>
</evidence>
<evidence type="ECO:0000256" key="2">
    <source>
        <dbReference type="ARBA" id="ARBA00009773"/>
    </source>
</evidence>
<dbReference type="AlphaFoldDB" id="A0A6I3IN83"/>
<sequence length="454" mass="48072">MEHDDAQPRDAGGGAAADRGPRPGRATVGGSRLRGAVGSVTRTVRARLDAPPPSQWGSTMSSPQTTPVPTTVHVTMPEPTRPESDPVPRGVRVAAAWSWRLLLIVAAVYLVAQALAAVPIVTIPFVVALLLTAVLGPVQRRLHRGGHVPHSLAAFLALLLGIAVIGAIGTFVALQISANAPRMSEQFTHFLDDASRWLREGPLHLSDSQVAKYFQELSDTISKNQGTLVTGAITTLSTLSHVIAGGLLLLLSTFFLLRDGEVIWRWVLGLLPMGSRRRIDQVGRVGWHTLGGYMRGVTIIATLHATTIYVVLHVLDVPLALALSVLIFVGSFIPLIGMTVTGIFCIMVSLIEHGPAAALVVAITIVVLVQLEAHLLQPLIMSRNVEVHPLGVALAVLAGTSVAGVAGALFAVPIVAFANATLRAVHLPLPPTEEEREEQARAAAGQLPLEGYPE</sequence>
<feature type="transmembrane region" description="Helical" evidence="9">
    <location>
        <begin position="293"/>
        <end position="315"/>
    </location>
</feature>
<gene>
    <name evidence="10" type="ORF">GGG17_05595</name>
</gene>
<evidence type="ECO:0000256" key="6">
    <source>
        <dbReference type="ARBA" id="ARBA00022989"/>
    </source>
</evidence>
<evidence type="ECO:0000313" key="10">
    <source>
        <dbReference type="EMBL" id="MTB71450.1"/>
    </source>
</evidence>
<feature type="transmembrane region" description="Helical" evidence="9">
    <location>
        <begin position="357"/>
        <end position="380"/>
    </location>
</feature>
<evidence type="ECO:0000256" key="5">
    <source>
        <dbReference type="ARBA" id="ARBA00022692"/>
    </source>
</evidence>
<reference evidence="10 11" key="1">
    <citation type="submission" date="2019-11" db="EMBL/GenBank/DDBJ databases">
        <title>Whole genome sequencing identifies a novel species of the genus Arsenicicoccus isolated from human blood.</title>
        <authorList>
            <person name="Jeong J.H."/>
            <person name="Kweon O.J."/>
            <person name="Kim H.R."/>
            <person name="Kim T.-H."/>
            <person name="Ha S.-M."/>
            <person name="Lee M.-K."/>
        </authorList>
    </citation>
    <scope>NUCLEOTIDE SEQUENCE [LARGE SCALE GENOMIC DNA]</scope>
    <source>
        <strain evidence="10 11">MKL-02</strain>
    </source>
</reference>
<dbReference type="Pfam" id="PF01594">
    <property type="entry name" value="AI-2E_transport"/>
    <property type="match status" value="1"/>
</dbReference>
<feature type="transmembrane region" description="Helical" evidence="9">
    <location>
        <begin position="91"/>
        <end position="111"/>
    </location>
</feature>
<comment type="caution">
    <text evidence="10">The sequence shown here is derived from an EMBL/GenBank/DDBJ whole genome shotgun (WGS) entry which is preliminary data.</text>
</comment>
<evidence type="ECO:0000313" key="11">
    <source>
        <dbReference type="Proteomes" id="UP000431092"/>
    </source>
</evidence>
<feature type="region of interest" description="Disordered" evidence="8">
    <location>
        <begin position="1"/>
        <end position="34"/>
    </location>
</feature>
<evidence type="ECO:0000256" key="1">
    <source>
        <dbReference type="ARBA" id="ARBA00004651"/>
    </source>
</evidence>
<feature type="transmembrane region" description="Helical" evidence="9">
    <location>
        <begin position="150"/>
        <end position="174"/>
    </location>
</feature>
<keyword evidence="3" id="KW-0813">Transport</keyword>
<feature type="transmembrane region" description="Helical" evidence="9">
    <location>
        <begin position="117"/>
        <end position="138"/>
    </location>
</feature>
<evidence type="ECO:0000256" key="9">
    <source>
        <dbReference type="SAM" id="Phobius"/>
    </source>
</evidence>
<organism evidence="10 11">
    <name type="scientific">Arsenicicoccus cauae</name>
    <dbReference type="NCBI Taxonomy" id="2663847"/>
    <lineage>
        <taxon>Bacteria</taxon>
        <taxon>Bacillati</taxon>
        <taxon>Actinomycetota</taxon>
        <taxon>Actinomycetes</taxon>
        <taxon>Micrococcales</taxon>
        <taxon>Intrasporangiaceae</taxon>
        <taxon>Arsenicicoccus</taxon>
    </lineage>
</organism>
<comment type="similarity">
    <text evidence="2">Belongs to the autoinducer-2 exporter (AI-2E) (TC 2.A.86) family.</text>
</comment>
<keyword evidence="4" id="KW-1003">Cell membrane</keyword>